<feature type="transmembrane region" description="Helical" evidence="7">
    <location>
        <begin position="70"/>
        <end position="87"/>
    </location>
</feature>
<evidence type="ECO:0000256" key="7">
    <source>
        <dbReference type="RuleBase" id="RU363107"/>
    </source>
</evidence>
<evidence type="ECO:0000256" key="5">
    <source>
        <dbReference type="ARBA" id="ARBA00022989"/>
    </source>
</evidence>
<reference evidence="8" key="1">
    <citation type="journal article" date="2016" name="Nat. Genet.">
        <title>A high-quality carrot genome assembly provides new insights into carotenoid accumulation and asterid genome evolution.</title>
        <authorList>
            <person name="Iorizzo M."/>
            <person name="Ellison S."/>
            <person name="Senalik D."/>
            <person name="Zeng P."/>
            <person name="Satapoomin P."/>
            <person name="Huang J."/>
            <person name="Bowman M."/>
            <person name="Iovene M."/>
            <person name="Sanseverino W."/>
            <person name="Cavagnaro P."/>
            <person name="Yildiz M."/>
            <person name="Macko-Podgorni A."/>
            <person name="Moranska E."/>
            <person name="Grzebelus E."/>
            <person name="Grzebelus D."/>
            <person name="Ashrafi H."/>
            <person name="Zheng Z."/>
            <person name="Cheng S."/>
            <person name="Spooner D."/>
            <person name="Van Deynze A."/>
            <person name="Simon P."/>
        </authorList>
    </citation>
    <scope>NUCLEOTIDE SEQUENCE</scope>
    <source>
        <tissue evidence="8">Leaf</tissue>
    </source>
</reference>
<dbReference type="OrthoDB" id="63113at2759"/>
<keyword evidence="7" id="KW-0813">Transport</keyword>
<evidence type="ECO:0000256" key="2">
    <source>
        <dbReference type="ARBA" id="ARBA00004141"/>
    </source>
</evidence>
<evidence type="ECO:0000256" key="1">
    <source>
        <dbReference type="ARBA" id="ARBA00002501"/>
    </source>
</evidence>
<comment type="similarity">
    <text evidence="3 7">Belongs to the PRA1 family.</text>
</comment>
<comment type="function">
    <text evidence="1 7">May be involved in both secretory and endocytic intracellular trafficking in the endosomal/prevacuolar compartments.</text>
</comment>
<reference evidence="8" key="2">
    <citation type="submission" date="2022-03" db="EMBL/GenBank/DDBJ databases">
        <title>Draft title - Genomic analysis of global carrot germplasm unveils the trajectory of domestication and the origin of high carotenoid orange carrot.</title>
        <authorList>
            <person name="Iorizzo M."/>
            <person name="Ellison S."/>
            <person name="Senalik D."/>
            <person name="Macko-Podgorni A."/>
            <person name="Grzebelus D."/>
            <person name="Bostan H."/>
            <person name="Rolling W."/>
            <person name="Curaba J."/>
            <person name="Simon P."/>
        </authorList>
    </citation>
    <scope>NUCLEOTIDE SEQUENCE</scope>
    <source>
        <tissue evidence="8">Leaf</tissue>
    </source>
</reference>
<proteinExistence type="inferred from homology"/>
<evidence type="ECO:0000256" key="3">
    <source>
        <dbReference type="ARBA" id="ARBA00006483"/>
    </source>
</evidence>
<sequence length="195" mass="21252">MLPPQRASSDSTYTTIPVSFSAAISRSFQNLSTTYSRQRPWPEFLASASECSRPDSLAGATSRLRLNSKYFGINYAIVITLCGAFSLLGSPLYLLLIASVFFLWLLLWFSREDQIVIGGHHISEQAVMIGLAVVSVAVLWFTGVFNTLLIGVSVGILIVAVHCMLRIPEGVFLDENDAVHSGLINAQSTPSVNRV</sequence>
<dbReference type="GO" id="GO:0005783">
    <property type="term" value="C:endoplasmic reticulum"/>
    <property type="evidence" value="ECO:0007669"/>
    <property type="project" value="TreeGrafter"/>
</dbReference>
<dbReference type="Proteomes" id="UP000077755">
    <property type="component" value="Chromosome 5"/>
</dbReference>
<dbReference type="EMBL" id="CP093347">
    <property type="protein sequence ID" value="WOH00819.1"/>
    <property type="molecule type" value="Genomic_DNA"/>
</dbReference>
<evidence type="ECO:0000313" key="9">
    <source>
        <dbReference type="Proteomes" id="UP000077755"/>
    </source>
</evidence>
<keyword evidence="9" id="KW-1185">Reference proteome</keyword>
<protein>
    <recommendedName>
        <fullName evidence="7">PRA1 family protein</fullName>
    </recommendedName>
</protein>
<dbReference type="Pfam" id="PF03208">
    <property type="entry name" value="PRA1"/>
    <property type="match status" value="1"/>
</dbReference>
<gene>
    <name evidence="8" type="ORF">DCAR_0520194</name>
</gene>
<evidence type="ECO:0000256" key="6">
    <source>
        <dbReference type="ARBA" id="ARBA00023136"/>
    </source>
</evidence>
<evidence type="ECO:0000313" key="8">
    <source>
        <dbReference type="EMBL" id="WOH00819.1"/>
    </source>
</evidence>
<name>A0A164YDX1_DAUCS</name>
<dbReference type="InterPro" id="IPR004895">
    <property type="entry name" value="Prenylated_rab_accept_PRA1"/>
</dbReference>
<dbReference type="Gramene" id="KZM94371">
    <property type="protein sequence ID" value="KZM94371"/>
    <property type="gene ID" value="DCAR_017614"/>
</dbReference>
<evidence type="ECO:0000256" key="4">
    <source>
        <dbReference type="ARBA" id="ARBA00022692"/>
    </source>
</evidence>
<comment type="subcellular location">
    <subcellularLocation>
        <location evidence="2 7">Membrane</location>
        <topology evidence="2 7">Multi-pass membrane protein</topology>
    </subcellularLocation>
</comment>
<accession>A0A164YDX1</accession>
<keyword evidence="4 7" id="KW-0812">Transmembrane</keyword>
<dbReference type="PANTHER" id="PTHR19317:SF53">
    <property type="entry name" value="PRA1 FAMILY PROTEIN G1"/>
    <property type="match status" value="1"/>
</dbReference>
<dbReference type="OMA" id="LFFFRED"/>
<feature type="transmembrane region" description="Helical" evidence="7">
    <location>
        <begin position="93"/>
        <end position="110"/>
    </location>
</feature>
<feature type="transmembrane region" description="Helical" evidence="7">
    <location>
        <begin position="122"/>
        <end position="141"/>
    </location>
</feature>
<dbReference type="GO" id="GO:0016020">
    <property type="term" value="C:membrane"/>
    <property type="evidence" value="ECO:0007669"/>
    <property type="project" value="UniProtKB-SubCell"/>
</dbReference>
<organism evidence="8 9">
    <name type="scientific">Daucus carota subsp. sativus</name>
    <name type="common">Carrot</name>
    <dbReference type="NCBI Taxonomy" id="79200"/>
    <lineage>
        <taxon>Eukaryota</taxon>
        <taxon>Viridiplantae</taxon>
        <taxon>Streptophyta</taxon>
        <taxon>Embryophyta</taxon>
        <taxon>Tracheophyta</taxon>
        <taxon>Spermatophyta</taxon>
        <taxon>Magnoliopsida</taxon>
        <taxon>eudicotyledons</taxon>
        <taxon>Gunneridae</taxon>
        <taxon>Pentapetalae</taxon>
        <taxon>asterids</taxon>
        <taxon>campanulids</taxon>
        <taxon>Apiales</taxon>
        <taxon>Apiaceae</taxon>
        <taxon>Apioideae</taxon>
        <taxon>Scandiceae</taxon>
        <taxon>Daucinae</taxon>
        <taxon>Daucus</taxon>
        <taxon>Daucus sect. Daucus</taxon>
    </lineage>
</organism>
<keyword evidence="6 7" id="KW-0472">Membrane</keyword>
<dbReference type="GO" id="GO:0005794">
    <property type="term" value="C:Golgi apparatus"/>
    <property type="evidence" value="ECO:0007669"/>
    <property type="project" value="TreeGrafter"/>
</dbReference>
<keyword evidence="5 7" id="KW-1133">Transmembrane helix</keyword>
<dbReference type="AlphaFoldDB" id="A0A164YDX1"/>
<dbReference type="PANTHER" id="PTHR19317">
    <property type="entry name" value="PRENYLATED RAB ACCEPTOR 1-RELATED"/>
    <property type="match status" value="1"/>
</dbReference>
<feature type="transmembrane region" description="Helical" evidence="7">
    <location>
        <begin position="147"/>
        <end position="165"/>
    </location>
</feature>
<dbReference type="GO" id="GO:0016192">
    <property type="term" value="P:vesicle-mediated transport"/>
    <property type="evidence" value="ECO:0007669"/>
    <property type="project" value="UniProtKB-ARBA"/>
</dbReference>